<dbReference type="PANTHER" id="PTHR10981">
    <property type="entry name" value="BATTENIN"/>
    <property type="match status" value="1"/>
</dbReference>
<dbReference type="PANTHER" id="PTHR10981:SF0">
    <property type="entry name" value="BATTENIN"/>
    <property type="match status" value="1"/>
</dbReference>
<dbReference type="InterPro" id="IPR003492">
    <property type="entry name" value="Battenin_disease_Cln3"/>
</dbReference>
<keyword evidence="8" id="KW-1185">Reference proteome</keyword>
<feature type="region of interest" description="Disordered" evidence="6">
    <location>
        <begin position="1"/>
        <end position="32"/>
    </location>
</feature>
<reference evidence="7 8" key="1">
    <citation type="submission" date="2016-04" db="EMBL/GenBank/DDBJ databases">
        <title>Polished mammalian reference genomes with single-molecule sequencing and chromosome conformation capture applied to the Capra hircus genome.</title>
        <authorList>
            <person name="Bickhart D.M."/>
            <person name="Koren S."/>
            <person name="Rosen B."/>
            <person name="Hastie A."/>
            <person name="Liachko I."/>
            <person name="Sullivan S.T."/>
            <person name="Burton J."/>
            <person name="Sayre B.L."/>
            <person name="Huson H.J."/>
            <person name="Lee J."/>
            <person name="Lam E."/>
            <person name="Kelley C.M."/>
            <person name="Hutchison J.L."/>
            <person name="Zhou Y."/>
            <person name="Sun J."/>
            <person name="Crisa A."/>
            <person name="Schwartz J.C."/>
            <person name="Hammond J.A."/>
            <person name="Schroeder S.G."/>
            <person name="Liu G.E."/>
            <person name="Dunham M."/>
            <person name="Shendure J."/>
            <person name="Sonstegard T.S."/>
            <person name="Phillippy A.M."/>
            <person name="Van Tassell C.P."/>
            <person name="Smith T.P."/>
        </authorList>
    </citation>
    <scope>NUCLEOTIDE SEQUENCE [LARGE SCALE GENOMIC DNA]</scope>
</reference>
<evidence type="ECO:0000256" key="1">
    <source>
        <dbReference type="ARBA" id="ARBA00004127"/>
    </source>
</evidence>
<evidence type="ECO:0000256" key="2">
    <source>
        <dbReference type="ARBA" id="ARBA00022448"/>
    </source>
</evidence>
<keyword evidence="5" id="KW-0472">Membrane</keyword>
<evidence type="ECO:0000256" key="3">
    <source>
        <dbReference type="ARBA" id="ARBA00022692"/>
    </source>
</evidence>
<evidence type="ECO:0000256" key="6">
    <source>
        <dbReference type="SAM" id="MobiDB-lite"/>
    </source>
</evidence>
<dbReference type="GO" id="GO:0012505">
    <property type="term" value="C:endomembrane system"/>
    <property type="evidence" value="ECO:0007669"/>
    <property type="project" value="UniProtKB-SubCell"/>
</dbReference>
<keyword evidence="2" id="KW-0813">Transport</keyword>
<accession>A0A452FEX7</accession>
<dbReference type="Pfam" id="PF02487">
    <property type="entry name" value="CLN3"/>
    <property type="match status" value="1"/>
</dbReference>
<dbReference type="GO" id="GO:0007042">
    <property type="term" value="P:lysosomal lumen acidification"/>
    <property type="evidence" value="ECO:0007669"/>
    <property type="project" value="TreeGrafter"/>
</dbReference>
<evidence type="ECO:0000313" key="8">
    <source>
        <dbReference type="Proteomes" id="UP000291000"/>
    </source>
</evidence>
<feature type="compositionally biased region" description="Polar residues" evidence="6">
    <location>
        <begin position="81"/>
        <end position="90"/>
    </location>
</feature>
<dbReference type="GeneTree" id="ENSGT00390000003249"/>
<feature type="region of interest" description="Disordered" evidence="6">
    <location>
        <begin position="69"/>
        <end position="90"/>
    </location>
</feature>
<evidence type="ECO:0000256" key="5">
    <source>
        <dbReference type="ARBA" id="ARBA00023136"/>
    </source>
</evidence>
<evidence type="ECO:0000313" key="7">
    <source>
        <dbReference type="Ensembl" id="ENSCHIP00000022918.1"/>
    </source>
</evidence>
<keyword evidence="4" id="KW-1133">Transmembrane helix</keyword>
<dbReference type="EMBL" id="LWLT01000031">
    <property type="status" value="NOT_ANNOTATED_CDS"/>
    <property type="molecule type" value="Genomic_DNA"/>
</dbReference>
<dbReference type="Ensembl" id="ENSCHIT00000030778.1">
    <property type="protein sequence ID" value="ENSCHIP00000022918.1"/>
    <property type="gene ID" value="ENSCHIG00000020622.1"/>
</dbReference>
<reference evidence="7" key="3">
    <citation type="submission" date="2025-09" db="UniProtKB">
        <authorList>
            <consortium name="Ensembl"/>
        </authorList>
    </citation>
    <scope>IDENTIFICATION</scope>
</reference>
<protein>
    <submittedName>
        <fullName evidence="7">CLN3 lysosomal/endosomal transmembrane protein, battenin</fullName>
    </submittedName>
</protein>
<dbReference type="GO" id="GO:0016020">
    <property type="term" value="C:membrane"/>
    <property type="evidence" value="ECO:0007669"/>
    <property type="project" value="InterPro"/>
</dbReference>
<evidence type="ECO:0000256" key="4">
    <source>
        <dbReference type="ARBA" id="ARBA00022989"/>
    </source>
</evidence>
<sequence>MGGCAGSPRRLSDSEGEETDPAPRPPLQDSQGAHWKNAVGFWLLGLCNNFSYVVMLSAAHDILSHQRTAGNQSHVDPDPTPTSHNSSSRFDCNPVSTAVTFITRLPLMSPDFPGPVALHHPLGAGLLC</sequence>
<name>A0A452FEX7_CAPHI</name>
<proteinExistence type="predicted"/>
<dbReference type="Bgee" id="ENSCHIG00000020622">
    <property type="expression patterns" value="Expressed in thymus and 18 other cell types or tissues"/>
</dbReference>
<gene>
    <name evidence="7" type="primary">CLN3</name>
</gene>
<keyword evidence="3" id="KW-0812">Transmembrane</keyword>
<reference evidence="7" key="2">
    <citation type="submission" date="2025-08" db="UniProtKB">
        <authorList>
            <consortium name="Ensembl"/>
        </authorList>
    </citation>
    <scope>IDENTIFICATION</scope>
</reference>
<dbReference type="AlphaFoldDB" id="A0A452FEX7"/>
<dbReference type="Proteomes" id="UP000291000">
    <property type="component" value="Chromosome 25"/>
</dbReference>
<comment type="subcellular location">
    <subcellularLocation>
        <location evidence="1">Endomembrane system</location>
        <topology evidence="1">Multi-pass membrane protein</topology>
    </subcellularLocation>
</comment>
<dbReference type="GO" id="GO:0005764">
    <property type="term" value="C:lysosome"/>
    <property type="evidence" value="ECO:0007669"/>
    <property type="project" value="TreeGrafter"/>
</dbReference>
<organism evidence="7 8">
    <name type="scientific">Capra hircus</name>
    <name type="common">Goat</name>
    <dbReference type="NCBI Taxonomy" id="9925"/>
    <lineage>
        <taxon>Eukaryota</taxon>
        <taxon>Metazoa</taxon>
        <taxon>Chordata</taxon>
        <taxon>Craniata</taxon>
        <taxon>Vertebrata</taxon>
        <taxon>Euteleostomi</taxon>
        <taxon>Mammalia</taxon>
        <taxon>Eutheria</taxon>
        <taxon>Laurasiatheria</taxon>
        <taxon>Artiodactyla</taxon>
        <taxon>Ruminantia</taxon>
        <taxon>Pecora</taxon>
        <taxon>Bovidae</taxon>
        <taxon>Caprinae</taxon>
        <taxon>Capra</taxon>
    </lineage>
</organism>